<evidence type="ECO:0000256" key="1">
    <source>
        <dbReference type="ARBA" id="ARBA00006019"/>
    </source>
</evidence>
<dbReference type="OrthoDB" id="27073at2759"/>
<dbReference type="InterPro" id="IPR001373">
    <property type="entry name" value="Cullin_N"/>
</dbReference>
<dbReference type="InterPro" id="IPR059120">
    <property type="entry name" value="Cullin-like_AB"/>
</dbReference>
<dbReference type="Gene3D" id="3.30.230.130">
    <property type="entry name" value="Cullin, Chain C, Domain 2"/>
    <property type="match status" value="1"/>
</dbReference>
<proteinExistence type="inferred from homology"/>
<feature type="region of interest" description="Disordered" evidence="4">
    <location>
        <begin position="103"/>
        <end position="127"/>
    </location>
</feature>
<dbReference type="GO" id="GO:0006511">
    <property type="term" value="P:ubiquitin-dependent protein catabolic process"/>
    <property type="evidence" value="ECO:0007669"/>
    <property type="project" value="InterPro"/>
</dbReference>
<dbReference type="InterPro" id="IPR016158">
    <property type="entry name" value="Cullin_homology"/>
</dbReference>
<feature type="domain" description="Cullin family profile" evidence="5">
    <location>
        <begin position="549"/>
        <end position="779"/>
    </location>
</feature>
<dbReference type="STRING" id="90262.A0A1X2IXT9"/>
<accession>A0A1X2IXT9</accession>
<dbReference type="PROSITE" id="PS50069">
    <property type="entry name" value="CULLIN_2"/>
    <property type="match status" value="1"/>
</dbReference>
<evidence type="ECO:0000259" key="5">
    <source>
        <dbReference type="PROSITE" id="PS50069"/>
    </source>
</evidence>
<dbReference type="SUPFAM" id="SSF74788">
    <property type="entry name" value="Cullin repeat-like"/>
    <property type="match status" value="1"/>
</dbReference>
<dbReference type="InterPro" id="IPR045093">
    <property type="entry name" value="Cullin"/>
</dbReference>
<sequence length="904" mass="103200">MDYTKGRLPNYTARNGSPALMETFVNQTWTIQQSSTGLLTPSTQLSTSPPLPSQIIPQEQLPSSLTQSPFHPQPRQALKTLRDPDLHQQPQPKRLRLLLNATLDDDSSSNTELKLKDNGMQLDREDDEDMKNSAHLKLLDLSTPDELALSPNLHTLPKQIMINSSMNSPAPKIPINNRRDNVGIPDRERNIHDIFNIFRSVIDRTFNSLDFDMSQQNFYEICSFACATISPKSIFTVVSESLHDNIEKICRKLEALASEKVNFLSLVILGWKQCLAVLVKINDLFNPLNFKYIIKETKFTSLFHFGKEAFANMLSTSIKIKTRTILSLTHLISCQRHQIHVGQNLITSTLQIIHENLPVFAAEFGHELIQSTKKFYQKCASTGLNTLDISNYIAYALRLVVHEPTAIYDYRIYIPDNIRSLSGIALEELLSTHDDLLANCFALVTEPDQEQILKALYQLYSYHGQISLLQTAFGQYIQDECDVICLKYRIDKSDETVDSDPKYHGFVSALLELKSRSNWILEKCFDSNDGFHCVLKKGFEVSINRGQASSAQHIASFMNQRLESTKVFATTTLTTLNQCIDLLRHLQGEEVFKCHYKGHLARRLLMHRSPAILAREMDITERLEAECGIDFATDLFVMISEARTSQIRMAKFDEFASDNHIRSTINLNVHVLSGENWSIPFRQEELNLSAEMLTCQRFYNKFYYTENPRNKLTWMANLSSCVVNASYPNCTIKLTTSQYQAMILVLFNNQKIPHWTVKQISQRTGIGEDEIEKSLEVISGLEMQLLTRHRYSTAITPGNNEADLEDDSDVFTYNQDFSTSETDMTLANVLAELPSASIKIMTKREFFNKQERLQASIMKVLKKNKTLDILGIWEQVKARNKNGEQKLLVELSMVETELKVLAQR</sequence>
<evidence type="ECO:0000313" key="7">
    <source>
        <dbReference type="Proteomes" id="UP000193560"/>
    </source>
</evidence>
<dbReference type="InterPro" id="IPR036317">
    <property type="entry name" value="Cullin_homology_sf"/>
</dbReference>
<dbReference type="GO" id="GO:0031625">
    <property type="term" value="F:ubiquitin protein ligase binding"/>
    <property type="evidence" value="ECO:0007669"/>
    <property type="project" value="InterPro"/>
</dbReference>
<evidence type="ECO:0000256" key="3">
    <source>
        <dbReference type="RuleBase" id="RU003829"/>
    </source>
</evidence>
<dbReference type="Proteomes" id="UP000193560">
    <property type="component" value="Unassembled WGS sequence"/>
</dbReference>
<organism evidence="6 7">
    <name type="scientific">Absidia repens</name>
    <dbReference type="NCBI Taxonomy" id="90262"/>
    <lineage>
        <taxon>Eukaryota</taxon>
        <taxon>Fungi</taxon>
        <taxon>Fungi incertae sedis</taxon>
        <taxon>Mucoromycota</taxon>
        <taxon>Mucoromycotina</taxon>
        <taxon>Mucoromycetes</taxon>
        <taxon>Mucorales</taxon>
        <taxon>Cunninghamellaceae</taxon>
        <taxon>Absidia</taxon>
    </lineage>
</organism>
<dbReference type="SUPFAM" id="SSF75632">
    <property type="entry name" value="Cullin homology domain"/>
    <property type="match status" value="1"/>
</dbReference>
<dbReference type="Pfam" id="PF00888">
    <property type="entry name" value="Cullin"/>
    <property type="match status" value="1"/>
</dbReference>
<keyword evidence="7" id="KW-1185">Reference proteome</keyword>
<dbReference type="Gene3D" id="1.20.1310.10">
    <property type="entry name" value="Cullin Repeats"/>
    <property type="match status" value="4"/>
</dbReference>
<dbReference type="PANTHER" id="PTHR11932">
    <property type="entry name" value="CULLIN"/>
    <property type="match status" value="1"/>
</dbReference>
<dbReference type="InterPro" id="IPR016159">
    <property type="entry name" value="Cullin_repeat-like_dom_sf"/>
</dbReference>
<dbReference type="SMART" id="SM00182">
    <property type="entry name" value="CULLIN"/>
    <property type="match status" value="1"/>
</dbReference>
<comment type="similarity">
    <text evidence="1 2 3">Belongs to the cullin family.</text>
</comment>
<protein>
    <submittedName>
        <fullName evidence="6">Cullin family-domain-containing protein</fullName>
    </submittedName>
</protein>
<evidence type="ECO:0000256" key="4">
    <source>
        <dbReference type="SAM" id="MobiDB-lite"/>
    </source>
</evidence>
<dbReference type="EMBL" id="MCGE01000002">
    <property type="protein sequence ID" value="ORZ24124.1"/>
    <property type="molecule type" value="Genomic_DNA"/>
</dbReference>
<evidence type="ECO:0000313" key="6">
    <source>
        <dbReference type="EMBL" id="ORZ24124.1"/>
    </source>
</evidence>
<dbReference type="Pfam" id="PF26557">
    <property type="entry name" value="Cullin_AB"/>
    <property type="match status" value="1"/>
</dbReference>
<comment type="caution">
    <text evidence="6">The sequence shown here is derived from an EMBL/GenBank/DDBJ whole genome shotgun (WGS) entry which is preliminary data.</text>
</comment>
<reference evidence="6 7" key="1">
    <citation type="submission" date="2016-07" db="EMBL/GenBank/DDBJ databases">
        <title>Pervasive Adenine N6-methylation of Active Genes in Fungi.</title>
        <authorList>
            <consortium name="DOE Joint Genome Institute"/>
            <person name="Mondo S.J."/>
            <person name="Dannebaum R.O."/>
            <person name="Kuo R.C."/>
            <person name="Labutti K."/>
            <person name="Haridas S."/>
            <person name="Kuo A."/>
            <person name="Salamov A."/>
            <person name="Ahrendt S.R."/>
            <person name="Lipzen A."/>
            <person name="Sullivan W."/>
            <person name="Andreopoulos W.B."/>
            <person name="Clum A."/>
            <person name="Lindquist E."/>
            <person name="Daum C."/>
            <person name="Ramamoorthy G.K."/>
            <person name="Gryganskyi A."/>
            <person name="Culley D."/>
            <person name="Magnuson J.K."/>
            <person name="James T.Y."/>
            <person name="O'Malley M.A."/>
            <person name="Stajich J.E."/>
            <person name="Spatafora J.W."/>
            <person name="Visel A."/>
            <person name="Grigoriev I.V."/>
        </authorList>
    </citation>
    <scope>NUCLEOTIDE SEQUENCE [LARGE SCALE GENOMIC DNA]</scope>
    <source>
        <strain evidence="6 7">NRRL 1336</strain>
    </source>
</reference>
<gene>
    <name evidence="6" type="ORF">BCR42DRAFT_402291</name>
</gene>
<dbReference type="AlphaFoldDB" id="A0A1X2IXT9"/>
<name>A0A1X2IXT9_9FUNG</name>
<evidence type="ECO:0000256" key="2">
    <source>
        <dbReference type="PROSITE-ProRule" id="PRU00330"/>
    </source>
</evidence>